<proteinExistence type="predicted"/>
<keyword evidence="1" id="KW-0472">Membrane</keyword>
<protein>
    <submittedName>
        <fullName evidence="2">Uncharacterized protein</fullName>
    </submittedName>
</protein>
<evidence type="ECO:0000256" key="1">
    <source>
        <dbReference type="SAM" id="Phobius"/>
    </source>
</evidence>
<keyword evidence="1" id="KW-0812">Transmembrane</keyword>
<reference evidence="2" key="2">
    <citation type="journal article" date="2015" name="Data Brief">
        <title>Shoot transcriptome of the giant reed, Arundo donax.</title>
        <authorList>
            <person name="Barrero R.A."/>
            <person name="Guerrero F.D."/>
            <person name="Moolhuijzen P."/>
            <person name="Goolsby J.A."/>
            <person name="Tidwell J."/>
            <person name="Bellgard S.E."/>
            <person name="Bellgard M.I."/>
        </authorList>
    </citation>
    <scope>NUCLEOTIDE SEQUENCE</scope>
    <source>
        <tissue evidence="2">Shoot tissue taken approximately 20 cm above the soil surface</tissue>
    </source>
</reference>
<reference evidence="2" key="1">
    <citation type="submission" date="2014-09" db="EMBL/GenBank/DDBJ databases">
        <authorList>
            <person name="Magalhaes I.L.F."/>
            <person name="Oliveira U."/>
            <person name="Santos F.R."/>
            <person name="Vidigal T.H.D.A."/>
            <person name="Brescovit A.D."/>
            <person name="Santos A.J."/>
        </authorList>
    </citation>
    <scope>NUCLEOTIDE SEQUENCE</scope>
    <source>
        <tissue evidence="2">Shoot tissue taken approximately 20 cm above the soil surface</tissue>
    </source>
</reference>
<sequence length="80" mass="9316">MDIRFVLEFQVYVPFLSFSYAATVAFMSMAAWPELATVRELQALKGCWGYYRRFVPGYGAISNPLTQLLKKWVEKQLLCR</sequence>
<dbReference type="InterPro" id="IPR043502">
    <property type="entry name" value="DNA/RNA_pol_sf"/>
</dbReference>
<accession>A0A0A9AFA6</accession>
<organism evidence="2">
    <name type="scientific">Arundo donax</name>
    <name type="common">Giant reed</name>
    <name type="synonym">Donax arundinaceus</name>
    <dbReference type="NCBI Taxonomy" id="35708"/>
    <lineage>
        <taxon>Eukaryota</taxon>
        <taxon>Viridiplantae</taxon>
        <taxon>Streptophyta</taxon>
        <taxon>Embryophyta</taxon>
        <taxon>Tracheophyta</taxon>
        <taxon>Spermatophyta</taxon>
        <taxon>Magnoliopsida</taxon>
        <taxon>Liliopsida</taxon>
        <taxon>Poales</taxon>
        <taxon>Poaceae</taxon>
        <taxon>PACMAD clade</taxon>
        <taxon>Arundinoideae</taxon>
        <taxon>Arundineae</taxon>
        <taxon>Arundo</taxon>
    </lineage>
</organism>
<dbReference type="InterPro" id="IPR043128">
    <property type="entry name" value="Rev_trsase/Diguanyl_cyclase"/>
</dbReference>
<evidence type="ECO:0000313" key="2">
    <source>
        <dbReference type="EMBL" id="JAD50359.1"/>
    </source>
</evidence>
<feature type="transmembrane region" description="Helical" evidence="1">
    <location>
        <begin position="12"/>
        <end position="32"/>
    </location>
</feature>
<dbReference type="SUPFAM" id="SSF56672">
    <property type="entry name" value="DNA/RNA polymerases"/>
    <property type="match status" value="1"/>
</dbReference>
<dbReference type="AlphaFoldDB" id="A0A0A9AFA6"/>
<dbReference type="EMBL" id="GBRH01247536">
    <property type="protein sequence ID" value="JAD50359.1"/>
    <property type="molecule type" value="Transcribed_RNA"/>
</dbReference>
<name>A0A0A9AFA6_ARUDO</name>
<keyword evidence="1" id="KW-1133">Transmembrane helix</keyword>
<dbReference type="Gene3D" id="3.30.70.270">
    <property type="match status" value="1"/>
</dbReference>